<accession>A0A1Y5SGD2</accession>
<keyword evidence="2" id="KW-1185">Reference proteome</keyword>
<name>A0A1Y5SGD2_9RHOB</name>
<organism evidence="1 2">
    <name type="scientific">Pacificibacter marinus</name>
    <dbReference type="NCBI Taxonomy" id="658057"/>
    <lineage>
        <taxon>Bacteria</taxon>
        <taxon>Pseudomonadati</taxon>
        <taxon>Pseudomonadota</taxon>
        <taxon>Alphaproteobacteria</taxon>
        <taxon>Rhodobacterales</taxon>
        <taxon>Roseobacteraceae</taxon>
        <taxon>Pacificibacter</taxon>
    </lineage>
</organism>
<dbReference type="Proteomes" id="UP000193307">
    <property type="component" value="Unassembled WGS sequence"/>
</dbReference>
<dbReference type="RefSeq" id="WP_085848930.1">
    <property type="nucleotide sequence ID" value="NZ_FNZV01000042.1"/>
</dbReference>
<dbReference type="AlphaFoldDB" id="A0A1Y5SGD2"/>
<sequence>MRYTRPGSIQNAVREAYGAVGGLENASIDLGIGVSTLSYGTERSDHRPGGIGVNYLDSLGRIEPRAAVPIAKHFATLAGGVFQPVDLDGVTASDVYRIAKEFSDVLTKDAEAHSESSIDPKGYTAKEAGEQLVELDELIAVAVSFRAALRRTAEGTR</sequence>
<evidence type="ECO:0000313" key="1">
    <source>
        <dbReference type="EMBL" id="SLN39832.1"/>
    </source>
</evidence>
<proteinExistence type="predicted"/>
<dbReference type="EMBL" id="FWFW01000004">
    <property type="protein sequence ID" value="SLN39832.1"/>
    <property type="molecule type" value="Genomic_DNA"/>
</dbReference>
<gene>
    <name evidence="1" type="ORF">PAM7971_01828</name>
</gene>
<protein>
    <submittedName>
        <fullName evidence="1">Uncharacterized protein</fullName>
    </submittedName>
</protein>
<reference evidence="1 2" key="1">
    <citation type="submission" date="2017-03" db="EMBL/GenBank/DDBJ databases">
        <authorList>
            <person name="Afonso C.L."/>
            <person name="Miller P.J."/>
            <person name="Scott M.A."/>
            <person name="Spackman E."/>
            <person name="Goraichik I."/>
            <person name="Dimitrov K.M."/>
            <person name="Suarez D.L."/>
            <person name="Swayne D.E."/>
        </authorList>
    </citation>
    <scope>NUCLEOTIDE SEQUENCE [LARGE SCALE GENOMIC DNA]</scope>
    <source>
        <strain evidence="1 2">CECT 7971</strain>
    </source>
</reference>
<dbReference type="OrthoDB" id="7873964at2"/>
<evidence type="ECO:0000313" key="2">
    <source>
        <dbReference type="Proteomes" id="UP000193307"/>
    </source>
</evidence>